<dbReference type="EMBL" id="REGN01004540">
    <property type="protein sequence ID" value="RNA17075.1"/>
    <property type="molecule type" value="Genomic_DNA"/>
</dbReference>
<dbReference type="Proteomes" id="UP000276133">
    <property type="component" value="Unassembled WGS sequence"/>
</dbReference>
<accession>A0A3M7R1H9</accession>
<evidence type="ECO:0000313" key="3">
    <source>
        <dbReference type="Proteomes" id="UP000276133"/>
    </source>
</evidence>
<keyword evidence="1" id="KW-0175">Coiled coil</keyword>
<proteinExistence type="predicted"/>
<evidence type="ECO:0000313" key="2">
    <source>
        <dbReference type="EMBL" id="RNA17075.1"/>
    </source>
</evidence>
<keyword evidence="3" id="KW-1185">Reference proteome</keyword>
<comment type="caution">
    <text evidence="2">The sequence shown here is derived from an EMBL/GenBank/DDBJ whole genome shotgun (WGS) entry which is preliminary data.</text>
</comment>
<protein>
    <submittedName>
        <fullName evidence="2">Uncharacterized protein</fullName>
    </submittedName>
</protein>
<dbReference type="AlphaFoldDB" id="A0A3M7R1H9"/>
<name>A0A3M7R1H9_BRAPC</name>
<gene>
    <name evidence="2" type="ORF">BpHYR1_021034</name>
</gene>
<organism evidence="2 3">
    <name type="scientific">Brachionus plicatilis</name>
    <name type="common">Marine rotifer</name>
    <name type="synonym">Brachionus muelleri</name>
    <dbReference type="NCBI Taxonomy" id="10195"/>
    <lineage>
        <taxon>Eukaryota</taxon>
        <taxon>Metazoa</taxon>
        <taxon>Spiralia</taxon>
        <taxon>Gnathifera</taxon>
        <taxon>Rotifera</taxon>
        <taxon>Eurotatoria</taxon>
        <taxon>Monogononta</taxon>
        <taxon>Pseudotrocha</taxon>
        <taxon>Ploima</taxon>
        <taxon>Brachionidae</taxon>
        <taxon>Brachionus</taxon>
    </lineage>
</organism>
<evidence type="ECO:0000256" key="1">
    <source>
        <dbReference type="SAM" id="Coils"/>
    </source>
</evidence>
<feature type="coiled-coil region" evidence="1">
    <location>
        <begin position="35"/>
        <end position="69"/>
    </location>
</feature>
<sequence length="69" mass="8311">MVALISIAEYFKMKSLVFKREHENKKKKTLLPDKIDDLNQKVEEHYQNNEDLKKEIENLKKKIQSYMKG</sequence>
<reference evidence="2 3" key="1">
    <citation type="journal article" date="2018" name="Sci. Rep.">
        <title>Genomic signatures of local adaptation to the degree of environmental predictability in rotifers.</title>
        <authorList>
            <person name="Franch-Gras L."/>
            <person name="Hahn C."/>
            <person name="Garcia-Roger E.M."/>
            <person name="Carmona M.J."/>
            <person name="Serra M."/>
            <person name="Gomez A."/>
        </authorList>
    </citation>
    <scope>NUCLEOTIDE SEQUENCE [LARGE SCALE GENOMIC DNA]</scope>
    <source>
        <strain evidence="2">HYR1</strain>
    </source>
</reference>